<evidence type="ECO:0000313" key="2">
    <source>
        <dbReference type="EMBL" id="CAI9298108.1"/>
    </source>
</evidence>
<keyword evidence="3" id="KW-1185">Reference proteome</keyword>
<proteinExistence type="predicted"/>
<protein>
    <submittedName>
        <fullName evidence="2">Uncharacterized protein</fullName>
    </submittedName>
</protein>
<gene>
    <name evidence="2" type="ORF">LSALG_LOCUS36886</name>
</gene>
<evidence type="ECO:0000313" key="3">
    <source>
        <dbReference type="Proteomes" id="UP001177003"/>
    </source>
</evidence>
<dbReference type="EMBL" id="OX465084">
    <property type="protein sequence ID" value="CAI9298108.1"/>
    <property type="molecule type" value="Genomic_DNA"/>
</dbReference>
<dbReference type="AlphaFoldDB" id="A0AA36EJ76"/>
<accession>A0AA36EJ76</accession>
<organism evidence="2 3">
    <name type="scientific">Lactuca saligna</name>
    <name type="common">Willowleaf lettuce</name>
    <dbReference type="NCBI Taxonomy" id="75948"/>
    <lineage>
        <taxon>Eukaryota</taxon>
        <taxon>Viridiplantae</taxon>
        <taxon>Streptophyta</taxon>
        <taxon>Embryophyta</taxon>
        <taxon>Tracheophyta</taxon>
        <taxon>Spermatophyta</taxon>
        <taxon>Magnoliopsida</taxon>
        <taxon>eudicotyledons</taxon>
        <taxon>Gunneridae</taxon>
        <taxon>Pentapetalae</taxon>
        <taxon>asterids</taxon>
        <taxon>campanulids</taxon>
        <taxon>Asterales</taxon>
        <taxon>Asteraceae</taxon>
        <taxon>Cichorioideae</taxon>
        <taxon>Cichorieae</taxon>
        <taxon>Lactucinae</taxon>
        <taxon>Lactuca</taxon>
    </lineage>
</organism>
<reference evidence="2" key="1">
    <citation type="submission" date="2023-04" db="EMBL/GenBank/DDBJ databases">
        <authorList>
            <person name="Vijverberg K."/>
            <person name="Xiong W."/>
            <person name="Schranz E."/>
        </authorList>
    </citation>
    <scope>NUCLEOTIDE SEQUENCE</scope>
</reference>
<name>A0AA36EJ76_LACSI</name>
<dbReference type="Proteomes" id="UP001177003">
    <property type="component" value="Chromosome 8"/>
</dbReference>
<evidence type="ECO:0000256" key="1">
    <source>
        <dbReference type="SAM" id="MobiDB-lite"/>
    </source>
</evidence>
<feature type="compositionally biased region" description="Low complexity" evidence="1">
    <location>
        <begin position="184"/>
        <end position="200"/>
    </location>
</feature>
<sequence>MAAGHLRHISSDLADFTAIKSEYDELKWKVLSLEKEKYKFKECYDLLDGEKAFMEDHVHEKLDIEGSKRKVQVEYMAWLLNKVVVSVVDQIDENHEFSLGVRRMKAACMAADVEGGKQVMQEQVSIEKFNPRELRIIVENIQVMHASMKAFMETRFAYYLRLGVLHMEGIRRLCIDSDTEDNQPKGSSSKFRPSSSPLGK</sequence>
<feature type="region of interest" description="Disordered" evidence="1">
    <location>
        <begin position="177"/>
        <end position="200"/>
    </location>
</feature>